<comment type="caution">
    <text evidence="7">The sequence shown here is derived from an EMBL/GenBank/DDBJ whole genome shotgun (WGS) entry which is preliminary data.</text>
</comment>
<comment type="subcellular location">
    <subcellularLocation>
        <location evidence="1">Membrane</location>
        <topology evidence="1">Multi-pass membrane protein</topology>
    </subcellularLocation>
</comment>
<feature type="transmembrane region" description="Helical" evidence="5">
    <location>
        <begin position="221"/>
        <end position="240"/>
    </location>
</feature>
<sequence>MSFFIRYYTLFLSLILILSASVLNISLVYYSVIILTFILLIIKYIIPSNFRNNIITLLFLFFILVSILVNDINPIFKPYQKFLIFVMIVSIFGPLFNSNKMVLFRYNLLKHLKILIIVFVFLSFIAIILGFQLITNQRFHGLANNSMLMGPLSSIAALICIDWYKDNHLRRNKVVFISMFFISIFSVLLSASRSAIFALLFSLFLYFLIKSKNLISTLKYLSLFFIISFFVIKMNPYNVLNNLYDKIEQRESIDNFTSGRDLMWEDRIKDFKVSPIIGVGYANYVNTIYSRVDFTSGDDEPGSGWLYLLSSLGIIGFVLYLFPIVKIIRHYNKHSPISFYFLVFFCLHSFVEGYLLSIGSILGVLMWISISSSLDYINNKTLIR</sequence>
<feature type="transmembrane region" description="Helical" evidence="5">
    <location>
        <begin position="29"/>
        <end position="46"/>
    </location>
</feature>
<protein>
    <recommendedName>
        <fullName evidence="6">O-antigen ligase-related domain-containing protein</fullName>
    </recommendedName>
</protein>
<evidence type="ECO:0000256" key="3">
    <source>
        <dbReference type="ARBA" id="ARBA00022989"/>
    </source>
</evidence>
<evidence type="ECO:0000256" key="1">
    <source>
        <dbReference type="ARBA" id="ARBA00004141"/>
    </source>
</evidence>
<keyword evidence="2 5" id="KW-0812">Transmembrane</keyword>
<keyword evidence="4 5" id="KW-0472">Membrane</keyword>
<dbReference type="InterPro" id="IPR051533">
    <property type="entry name" value="WaaL-like"/>
</dbReference>
<organism evidence="7">
    <name type="scientific">bioreactor metagenome</name>
    <dbReference type="NCBI Taxonomy" id="1076179"/>
    <lineage>
        <taxon>unclassified sequences</taxon>
        <taxon>metagenomes</taxon>
        <taxon>ecological metagenomes</taxon>
    </lineage>
</organism>
<proteinExistence type="predicted"/>
<evidence type="ECO:0000256" key="4">
    <source>
        <dbReference type="ARBA" id="ARBA00023136"/>
    </source>
</evidence>
<feature type="transmembrane region" description="Helical" evidence="5">
    <location>
        <begin position="114"/>
        <end position="134"/>
    </location>
</feature>
<reference evidence="7" key="1">
    <citation type="submission" date="2019-08" db="EMBL/GenBank/DDBJ databases">
        <authorList>
            <person name="Kucharzyk K."/>
            <person name="Murdoch R.W."/>
            <person name="Higgins S."/>
            <person name="Loffler F."/>
        </authorList>
    </citation>
    <scope>NUCLEOTIDE SEQUENCE</scope>
</reference>
<feature type="transmembrane region" description="Helical" evidence="5">
    <location>
        <begin position="304"/>
        <end position="325"/>
    </location>
</feature>
<evidence type="ECO:0000256" key="5">
    <source>
        <dbReference type="SAM" id="Phobius"/>
    </source>
</evidence>
<dbReference type="InterPro" id="IPR007016">
    <property type="entry name" value="O-antigen_ligase-rel_domated"/>
</dbReference>
<keyword evidence="3 5" id="KW-1133">Transmembrane helix</keyword>
<evidence type="ECO:0000256" key="2">
    <source>
        <dbReference type="ARBA" id="ARBA00022692"/>
    </source>
</evidence>
<dbReference type="PANTHER" id="PTHR37422:SF17">
    <property type="entry name" value="O-ANTIGEN LIGASE"/>
    <property type="match status" value="1"/>
</dbReference>
<dbReference type="AlphaFoldDB" id="A0A644UEN6"/>
<name>A0A644UEN6_9ZZZZ</name>
<feature type="transmembrane region" description="Helical" evidence="5">
    <location>
        <begin position="146"/>
        <end position="164"/>
    </location>
</feature>
<evidence type="ECO:0000259" key="6">
    <source>
        <dbReference type="Pfam" id="PF04932"/>
    </source>
</evidence>
<feature type="transmembrane region" description="Helical" evidence="5">
    <location>
        <begin position="337"/>
        <end position="370"/>
    </location>
</feature>
<feature type="transmembrane region" description="Helical" evidence="5">
    <location>
        <begin position="176"/>
        <end position="209"/>
    </location>
</feature>
<feature type="transmembrane region" description="Helical" evidence="5">
    <location>
        <begin position="53"/>
        <end position="70"/>
    </location>
</feature>
<evidence type="ECO:0000313" key="7">
    <source>
        <dbReference type="EMBL" id="MPL77456.1"/>
    </source>
</evidence>
<gene>
    <name evidence="7" type="ORF">SDC9_23312</name>
</gene>
<dbReference type="Pfam" id="PF04932">
    <property type="entry name" value="Wzy_C"/>
    <property type="match status" value="1"/>
</dbReference>
<dbReference type="PANTHER" id="PTHR37422">
    <property type="entry name" value="TEICHURONIC ACID BIOSYNTHESIS PROTEIN TUAE"/>
    <property type="match status" value="1"/>
</dbReference>
<feature type="transmembrane region" description="Helical" evidence="5">
    <location>
        <begin position="82"/>
        <end position="102"/>
    </location>
</feature>
<dbReference type="GO" id="GO:0016020">
    <property type="term" value="C:membrane"/>
    <property type="evidence" value="ECO:0007669"/>
    <property type="project" value="UniProtKB-SubCell"/>
</dbReference>
<dbReference type="EMBL" id="VSSQ01000107">
    <property type="protein sequence ID" value="MPL77456.1"/>
    <property type="molecule type" value="Genomic_DNA"/>
</dbReference>
<feature type="domain" description="O-antigen ligase-related" evidence="6">
    <location>
        <begin position="179"/>
        <end position="321"/>
    </location>
</feature>
<accession>A0A644UEN6</accession>